<evidence type="ECO:0000313" key="2">
    <source>
        <dbReference type="Proteomes" id="UP001623232"/>
    </source>
</evidence>
<dbReference type="SUPFAM" id="SSF88713">
    <property type="entry name" value="Glycoside hydrolase/deacetylase"/>
    <property type="match status" value="1"/>
</dbReference>
<dbReference type="InterPro" id="IPR011330">
    <property type="entry name" value="Glyco_hydro/deAcase_b/a-brl"/>
</dbReference>
<name>A0ABZ2XUB9_9RHOB</name>
<keyword evidence="2" id="KW-1185">Reference proteome</keyword>
<evidence type="ECO:0000313" key="1">
    <source>
        <dbReference type="EMBL" id="WZK89463.1"/>
    </source>
</evidence>
<reference evidence="1 2" key="1">
    <citation type="submission" date="2023-04" db="EMBL/GenBank/DDBJ databases">
        <title>Complete genome sequence of Alisedimentitalea scapharcae.</title>
        <authorList>
            <person name="Rong J.-C."/>
            <person name="Yi M.-L."/>
            <person name="Zhao Q."/>
        </authorList>
    </citation>
    <scope>NUCLEOTIDE SEQUENCE [LARGE SCALE GENOMIC DNA]</scope>
    <source>
        <strain evidence="1 2">KCTC 42119</strain>
    </source>
</reference>
<dbReference type="CDD" id="cd10928">
    <property type="entry name" value="CE4_u4"/>
    <property type="match status" value="1"/>
</dbReference>
<dbReference type="Proteomes" id="UP001623232">
    <property type="component" value="Chromosome"/>
</dbReference>
<dbReference type="EMBL" id="CP123584">
    <property type="protein sequence ID" value="WZK89463.1"/>
    <property type="molecule type" value="Genomic_DNA"/>
</dbReference>
<dbReference type="Gene3D" id="3.20.20.370">
    <property type="entry name" value="Glycoside hydrolase/deacetylase"/>
    <property type="match status" value="1"/>
</dbReference>
<dbReference type="InterPro" id="IPR049591">
    <property type="entry name" value="CE4_u4-like"/>
</dbReference>
<dbReference type="RefSeq" id="WP_406647784.1">
    <property type="nucleotide sequence ID" value="NZ_CP123584.1"/>
</dbReference>
<accession>A0ABZ2XUB9</accession>
<protein>
    <submittedName>
        <fullName evidence="1">Polysaccharide deacetylase family protein</fullName>
    </submittedName>
</protein>
<organism evidence="1 2">
    <name type="scientific">Aliisedimentitalea scapharcae</name>
    <dbReference type="NCBI Taxonomy" id="1524259"/>
    <lineage>
        <taxon>Bacteria</taxon>
        <taxon>Pseudomonadati</taxon>
        <taxon>Pseudomonadota</taxon>
        <taxon>Alphaproteobacteria</taxon>
        <taxon>Rhodobacterales</taxon>
        <taxon>Roseobacteraceae</taxon>
        <taxon>Aliisedimentitalea</taxon>
    </lineage>
</organism>
<sequence>MTPDWSPLDQEMARWQDLGLTLPLWWRDDDAIAPTRHLERLIALSERLCLPVHLAVIPSMASQALAHRIAQTHLRPVVHGWTHTSHAPLTEKKAEFGAHRPAQDMLDDALRGLATLQQLFAGALVPMFVPPWNRIAPEIVAGLPDLGYAALSTYTPRTSRLAAPGLVQINTHLDPIHWKASRSLVPAQQLVDQIARDMAHRRAGHTDNAEPYGILTHHLIHDDAIWAFTDALITRLLAGPATTWIYQSRTTT</sequence>
<proteinExistence type="predicted"/>
<gene>
    <name evidence="1" type="ORF">QEZ52_02615</name>
</gene>